<dbReference type="EMBL" id="RQTK01000327">
    <property type="protein sequence ID" value="RUS81600.1"/>
    <property type="molecule type" value="Genomic_DNA"/>
</dbReference>
<gene>
    <name evidence="5" type="ORF">EGW08_010613</name>
</gene>
<sequence>MAEGNKNTLCLVLIAVTFVGIFGYLRLSWLSAFCVQSDTHKDKSVNVFPGQQVQALEPRLCSHITSRFPKAIIAGFSHCRTNTVRDLLQLHPDILVVPDSGFCRENSFKGLKWYSKTAPIPTSHQVIIEESPHCLESTASTLHMLRIHPKPKLIIILQDPVLRFVYEYIESKQGMVGNMPKSIPKEWIESRLTKLSDIYYSYTVTIGFAFRLFTKQDILIVDEGEVERDPLSFVTKVEKFLGLRSRLPKNLFVEVKDTGVVCFNKRHTSYPAVREKFHMVENSSCLFNEKLQDGLDVEESYRKEFEAINAIGREATFLMIGMDFNWKKY</sequence>
<dbReference type="Proteomes" id="UP000271974">
    <property type="component" value="Unassembled WGS sequence"/>
</dbReference>
<protein>
    <recommendedName>
        <fullName evidence="4">Sulfotransferase domain-containing protein</fullName>
    </recommendedName>
</protein>
<dbReference type="SUPFAM" id="SSF52540">
    <property type="entry name" value="P-loop containing nucleoside triphosphate hydrolases"/>
    <property type="match status" value="1"/>
</dbReference>
<keyword evidence="2" id="KW-0325">Glycoprotein</keyword>
<dbReference type="Gene3D" id="3.40.50.300">
    <property type="entry name" value="P-loop containing nucleotide triphosphate hydrolases"/>
    <property type="match status" value="1"/>
</dbReference>
<feature type="disulfide bond" evidence="3">
    <location>
        <begin position="262"/>
        <end position="285"/>
    </location>
</feature>
<evidence type="ECO:0000313" key="5">
    <source>
        <dbReference type="EMBL" id="RUS81600.1"/>
    </source>
</evidence>
<accession>A0A3S1C345</accession>
<organism evidence="5 6">
    <name type="scientific">Elysia chlorotica</name>
    <name type="common">Eastern emerald elysia</name>
    <name type="synonym">Sea slug</name>
    <dbReference type="NCBI Taxonomy" id="188477"/>
    <lineage>
        <taxon>Eukaryota</taxon>
        <taxon>Metazoa</taxon>
        <taxon>Spiralia</taxon>
        <taxon>Lophotrochozoa</taxon>
        <taxon>Mollusca</taxon>
        <taxon>Gastropoda</taxon>
        <taxon>Heterobranchia</taxon>
        <taxon>Euthyneura</taxon>
        <taxon>Panpulmonata</taxon>
        <taxon>Sacoglossa</taxon>
        <taxon>Placobranchoidea</taxon>
        <taxon>Plakobranchidae</taxon>
        <taxon>Elysia</taxon>
    </lineage>
</organism>
<reference evidence="5 6" key="1">
    <citation type="submission" date="2019-01" db="EMBL/GenBank/DDBJ databases">
        <title>A draft genome assembly of the solar-powered sea slug Elysia chlorotica.</title>
        <authorList>
            <person name="Cai H."/>
            <person name="Li Q."/>
            <person name="Fang X."/>
            <person name="Li J."/>
            <person name="Curtis N.E."/>
            <person name="Altenburger A."/>
            <person name="Shibata T."/>
            <person name="Feng M."/>
            <person name="Maeda T."/>
            <person name="Schwartz J.A."/>
            <person name="Shigenobu S."/>
            <person name="Lundholm N."/>
            <person name="Nishiyama T."/>
            <person name="Yang H."/>
            <person name="Hasebe M."/>
            <person name="Li S."/>
            <person name="Pierce S.K."/>
            <person name="Wang J."/>
        </authorList>
    </citation>
    <scope>NUCLEOTIDE SEQUENCE [LARGE SCALE GENOMIC DNA]</scope>
    <source>
        <strain evidence="5">EC2010</strain>
        <tissue evidence="5">Whole organism of an adult</tissue>
    </source>
</reference>
<keyword evidence="6" id="KW-1185">Reference proteome</keyword>
<evidence type="ECO:0000256" key="3">
    <source>
        <dbReference type="PIRSR" id="PIRSR637359-3"/>
    </source>
</evidence>
<evidence type="ECO:0000313" key="6">
    <source>
        <dbReference type="Proteomes" id="UP000271974"/>
    </source>
</evidence>
<evidence type="ECO:0000256" key="1">
    <source>
        <dbReference type="ARBA" id="ARBA00022679"/>
    </source>
</evidence>
<feature type="domain" description="Sulfotransferase" evidence="4">
    <location>
        <begin position="69"/>
        <end position="244"/>
    </location>
</feature>
<dbReference type="STRING" id="188477.A0A3S1C345"/>
<dbReference type="InterPro" id="IPR027417">
    <property type="entry name" value="P-loop_NTPase"/>
</dbReference>
<dbReference type="GO" id="GO:0008467">
    <property type="term" value="F:[heparan sulfate]-glucosamine 3-sulfotransferase activity"/>
    <property type="evidence" value="ECO:0007669"/>
    <property type="project" value="TreeGrafter"/>
</dbReference>
<name>A0A3S1C345_ELYCH</name>
<evidence type="ECO:0000259" key="4">
    <source>
        <dbReference type="Pfam" id="PF00685"/>
    </source>
</evidence>
<comment type="caution">
    <text evidence="5">The sequence shown here is derived from an EMBL/GenBank/DDBJ whole genome shotgun (WGS) entry which is preliminary data.</text>
</comment>
<dbReference type="PANTHER" id="PTHR10605:SF65">
    <property type="entry name" value="GH20068P"/>
    <property type="match status" value="1"/>
</dbReference>
<dbReference type="PANTHER" id="PTHR10605">
    <property type="entry name" value="HEPARAN SULFATE SULFOTRANSFERASE"/>
    <property type="match status" value="1"/>
</dbReference>
<keyword evidence="3" id="KW-1015">Disulfide bond</keyword>
<dbReference type="InterPro" id="IPR000863">
    <property type="entry name" value="Sulfotransferase_dom"/>
</dbReference>
<evidence type="ECO:0000256" key="2">
    <source>
        <dbReference type="ARBA" id="ARBA00023180"/>
    </source>
</evidence>
<dbReference type="Pfam" id="PF00685">
    <property type="entry name" value="Sulfotransfer_1"/>
    <property type="match status" value="1"/>
</dbReference>
<keyword evidence="1" id="KW-0808">Transferase</keyword>
<proteinExistence type="predicted"/>
<dbReference type="InterPro" id="IPR037359">
    <property type="entry name" value="NST/OST"/>
</dbReference>
<dbReference type="AlphaFoldDB" id="A0A3S1C345"/>